<dbReference type="AlphaFoldDB" id="A0A380HJ90"/>
<evidence type="ECO:0000313" key="2">
    <source>
        <dbReference type="Proteomes" id="UP000254707"/>
    </source>
</evidence>
<organism evidence="1 2">
    <name type="scientific">Staphylococcus saprophyticus</name>
    <dbReference type="NCBI Taxonomy" id="29385"/>
    <lineage>
        <taxon>Bacteria</taxon>
        <taxon>Bacillati</taxon>
        <taxon>Bacillota</taxon>
        <taxon>Bacilli</taxon>
        <taxon>Bacillales</taxon>
        <taxon>Staphylococcaceae</taxon>
        <taxon>Staphylococcus</taxon>
    </lineage>
</organism>
<gene>
    <name evidence="1" type="ORF">NCTC7688_00194</name>
</gene>
<dbReference type="Proteomes" id="UP000254707">
    <property type="component" value="Unassembled WGS sequence"/>
</dbReference>
<reference evidence="1 2" key="1">
    <citation type="submission" date="2018-06" db="EMBL/GenBank/DDBJ databases">
        <authorList>
            <consortium name="Pathogen Informatics"/>
            <person name="Doyle S."/>
        </authorList>
    </citation>
    <scope>NUCLEOTIDE SEQUENCE [LARGE SCALE GENOMIC DNA]</scope>
    <source>
        <strain evidence="1 2">NCTC7688</strain>
    </source>
</reference>
<name>A0A380HJ90_STASA</name>
<evidence type="ECO:0000313" key="1">
    <source>
        <dbReference type="EMBL" id="SUM81702.1"/>
    </source>
</evidence>
<dbReference type="RefSeq" id="WP_115340405.1">
    <property type="nucleotide sequence ID" value="NZ_CP149859.1"/>
</dbReference>
<dbReference type="EMBL" id="UHED01000001">
    <property type="protein sequence ID" value="SUM81702.1"/>
    <property type="molecule type" value="Genomic_DNA"/>
</dbReference>
<proteinExistence type="predicted"/>
<sequence>MEINLLNEGYKNNEDIYNDFLNGTINYDKDYFSKEYKIIDTVPDFPIYLANAHVNEFIEAVNILKLHMIYTDRDIHLNGKFWHSYLLVEKRDYIIEKYPQVKNSIKNFNNIVLKKFDWENYIYKCILAAEYIRDEGLYNNIEEEKYAELLYENLDLFNYIIKYPIFRNSEFVMKFFSVIKDENLSSKMKEKIKHRNDLGKDERYGRRVLFELNKNYPIIMSPFLEKEELKNEIYKALRLYEKSS</sequence>
<accession>A0A380HJ90</accession>
<protein>
    <submittedName>
        <fullName evidence="1">Uncharacterized protein</fullName>
    </submittedName>
</protein>